<evidence type="ECO:0000313" key="2">
    <source>
        <dbReference type="EMBL" id="QDL92419.1"/>
    </source>
</evidence>
<dbReference type="Proteomes" id="UP000305888">
    <property type="component" value="Chromosome"/>
</dbReference>
<accession>A0A5B8G056</accession>
<proteinExistence type="predicted"/>
<name>A0A5B8G056_9RHOB</name>
<reference evidence="2 3" key="1">
    <citation type="submission" date="2019-06" db="EMBL/GenBank/DDBJ databases">
        <title>Genome sequence of Rhodobacteraceae bacterium D4M1.</title>
        <authorList>
            <person name="Cao J."/>
        </authorList>
    </citation>
    <scope>NUCLEOTIDE SEQUENCE [LARGE SCALE GENOMIC DNA]</scope>
    <source>
        <strain evidence="2 3">D4M1</strain>
    </source>
</reference>
<sequence length="69" mass="6847">MCNLCDAADLLAALRSGRGGLVDGPALRDAMERLAAAQAAPACPAAARSADRPAPPALAPRATLPSPRG</sequence>
<gene>
    <name evidence="2" type="ORF">FDP22_11900</name>
</gene>
<dbReference type="AlphaFoldDB" id="A0A5B8G056"/>
<dbReference type="RefSeq" id="WP_138573231.1">
    <property type="nucleotide sequence ID" value="NZ_CP040818.1"/>
</dbReference>
<dbReference type="KEGG" id="ppru:FDP22_11900"/>
<evidence type="ECO:0000313" key="3">
    <source>
        <dbReference type="Proteomes" id="UP000305888"/>
    </source>
</evidence>
<protein>
    <submittedName>
        <fullName evidence="2">Uncharacterized protein</fullName>
    </submittedName>
</protein>
<keyword evidence="3" id="KW-1185">Reference proteome</keyword>
<evidence type="ECO:0000256" key="1">
    <source>
        <dbReference type="SAM" id="MobiDB-lite"/>
    </source>
</evidence>
<feature type="region of interest" description="Disordered" evidence="1">
    <location>
        <begin position="42"/>
        <end position="69"/>
    </location>
</feature>
<dbReference type="EMBL" id="CP040818">
    <property type="protein sequence ID" value="QDL92419.1"/>
    <property type="molecule type" value="Genomic_DNA"/>
</dbReference>
<organism evidence="2 3">
    <name type="scientific">Paroceanicella profunda</name>
    <dbReference type="NCBI Taxonomy" id="2579971"/>
    <lineage>
        <taxon>Bacteria</taxon>
        <taxon>Pseudomonadati</taxon>
        <taxon>Pseudomonadota</taxon>
        <taxon>Alphaproteobacteria</taxon>
        <taxon>Rhodobacterales</taxon>
        <taxon>Paracoccaceae</taxon>
        <taxon>Paroceanicella</taxon>
    </lineage>
</organism>
<feature type="compositionally biased region" description="Low complexity" evidence="1">
    <location>
        <begin position="59"/>
        <end position="69"/>
    </location>
</feature>